<keyword evidence="8" id="KW-1185">Reference proteome</keyword>
<evidence type="ECO:0000313" key="7">
    <source>
        <dbReference type="EMBL" id="SMG16394.1"/>
    </source>
</evidence>
<evidence type="ECO:0000259" key="6">
    <source>
        <dbReference type="PROSITE" id="PS50977"/>
    </source>
</evidence>
<evidence type="ECO:0000256" key="4">
    <source>
        <dbReference type="PROSITE-ProRule" id="PRU00335"/>
    </source>
</evidence>
<dbReference type="GO" id="GO:0000976">
    <property type="term" value="F:transcription cis-regulatory region binding"/>
    <property type="evidence" value="ECO:0007669"/>
    <property type="project" value="TreeGrafter"/>
</dbReference>
<dbReference type="InterPro" id="IPR001647">
    <property type="entry name" value="HTH_TetR"/>
</dbReference>
<keyword evidence="3" id="KW-0804">Transcription</keyword>
<dbReference type="PROSITE" id="PS50977">
    <property type="entry name" value="HTH_TETR_2"/>
    <property type="match status" value="1"/>
</dbReference>
<evidence type="ECO:0000313" key="8">
    <source>
        <dbReference type="Proteomes" id="UP000193244"/>
    </source>
</evidence>
<feature type="DNA-binding region" description="H-T-H motif" evidence="4">
    <location>
        <begin position="48"/>
        <end position="67"/>
    </location>
</feature>
<dbReference type="GO" id="GO:0003700">
    <property type="term" value="F:DNA-binding transcription factor activity"/>
    <property type="evidence" value="ECO:0007669"/>
    <property type="project" value="TreeGrafter"/>
</dbReference>
<dbReference type="PANTHER" id="PTHR30055">
    <property type="entry name" value="HTH-TYPE TRANSCRIPTIONAL REGULATOR RUTR"/>
    <property type="match status" value="1"/>
</dbReference>
<feature type="region of interest" description="Disordered" evidence="5">
    <location>
        <begin position="1"/>
        <end position="25"/>
    </location>
</feature>
<evidence type="ECO:0000256" key="1">
    <source>
        <dbReference type="ARBA" id="ARBA00023015"/>
    </source>
</evidence>
<reference evidence="8" key="1">
    <citation type="submission" date="2017-04" db="EMBL/GenBank/DDBJ databases">
        <authorList>
            <person name="Varghese N."/>
            <person name="Submissions S."/>
        </authorList>
    </citation>
    <scope>NUCLEOTIDE SEQUENCE [LARGE SCALE GENOMIC DNA]</scope>
    <source>
        <strain evidence="8">VKM Ac-2510</strain>
    </source>
</reference>
<feature type="domain" description="HTH tetR-type" evidence="6">
    <location>
        <begin position="26"/>
        <end position="85"/>
    </location>
</feature>
<dbReference type="SUPFAM" id="SSF46689">
    <property type="entry name" value="Homeodomain-like"/>
    <property type="match status" value="1"/>
</dbReference>
<evidence type="ECO:0000256" key="5">
    <source>
        <dbReference type="SAM" id="MobiDB-lite"/>
    </source>
</evidence>
<dbReference type="InterPro" id="IPR050109">
    <property type="entry name" value="HTH-type_TetR-like_transc_reg"/>
</dbReference>
<dbReference type="STRING" id="150121.SAMN06296010_0706"/>
<keyword evidence="2 4" id="KW-0238">DNA-binding</keyword>
<dbReference type="RefSeq" id="WP_085482959.1">
    <property type="nucleotide sequence ID" value="NZ_FXAY01000001.1"/>
</dbReference>
<dbReference type="InterPro" id="IPR009057">
    <property type="entry name" value="Homeodomain-like_sf"/>
</dbReference>
<evidence type="ECO:0000256" key="3">
    <source>
        <dbReference type="ARBA" id="ARBA00023163"/>
    </source>
</evidence>
<dbReference type="EMBL" id="FXAY01000001">
    <property type="protein sequence ID" value="SMG16394.1"/>
    <property type="molecule type" value="Genomic_DNA"/>
</dbReference>
<name>A0A1X7IN92_9MICO</name>
<accession>A0A1X7IN92</accession>
<keyword evidence="1" id="KW-0805">Transcription regulation</keyword>
<dbReference type="PANTHER" id="PTHR30055:SF238">
    <property type="entry name" value="MYCOFACTOCIN BIOSYNTHESIS TRANSCRIPTIONAL REGULATOR MFTR-RELATED"/>
    <property type="match status" value="1"/>
</dbReference>
<sequence length="200" mass="21285">MSTVRSAVVPDSFRSSAEAPADPRAARTRQGILSAVARLHSASAGDISVSDIVREAKISRSSFYAHFSSLDDLAVALLRQEFASVAAPNPGEPNPAASLRESYTRLVQHFAQRESLYSHALGLPLSQRAFDEVIAAYAEQVLASFSAPTSGAGAIRARLAATYVAGGTVSLLSAWVSDHHDISEDELVDELIALLPPWLN</sequence>
<dbReference type="Proteomes" id="UP000193244">
    <property type="component" value="Unassembled WGS sequence"/>
</dbReference>
<proteinExistence type="predicted"/>
<dbReference type="AlphaFoldDB" id="A0A1X7IN92"/>
<dbReference type="Gene3D" id="1.10.357.10">
    <property type="entry name" value="Tetracycline Repressor, domain 2"/>
    <property type="match status" value="1"/>
</dbReference>
<gene>
    <name evidence="7" type="ORF">SAMN06296010_0706</name>
</gene>
<protein>
    <submittedName>
        <fullName evidence="7">Transcriptional regulator, TetR family</fullName>
    </submittedName>
</protein>
<dbReference type="Pfam" id="PF00440">
    <property type="entry name" value="TetR_N"/>
    <property type="match status" value="1"/>
</dbReference>
<evidence type="ECO:0000256" key="2">
    <source>
        <dbReference type="ARBA" id="ARBA00023125"/>
    </source>
</evidence>
<dbReference type="OrthoDB" id="3196926at2"/>
<organism evidence="7 8">
    <name type="scientific">Agreia pratensis</name>
    <dbReference type="NCBI Taxonomy" id="150121"/>
    <lineage>
        <taxon>Bacteria</taxon>
        <taxon>Bacillati</taxon>
        <taxon>Actinomycetota</taxon>
        <taxon>Actinomycetes</taxon>
        <taxon>Micrococcales</taxon>
        <taxon>Microbacteriaceae</taxon>
        <taxon>Agreia</taxon>
    </lineage>
</organism>